<dbReference type="Proteomes" id="UP000603227">
    <property type="component" value="Unassembled WGS sequence"/>
</dbReference>
<dbReference type="PANTHER" id="PTHR30627">
    <property type="entry name" value="PEPTIDOGLYCAN D,D-TRANSPEPTIDASE"/>
    <property type="match status" value="1"/>
</dbReference>
<dbReference type="GO" id="GO:0008658">
    <property type="term" value="F:penicillin binding"/>
    <property type="evidence" value="ECO:0007669"/>
    <property type="project" value="InterPro"/>
</dbReference>
<evidence type="ECO:0000256" key="8">
    <source>
        <dbReference type="ARBA" id="ARBA00022801"/>
    </source>
</evidence>
<evidence type="ECO:0000256" key="9">
    <source>
        <dbReference type="ARBA" id="ARBA00022960"/>
    </source>
</evidence>
<protein>
    <submittedName>
        <fullName evidence="18">Penicillin-binding protein 2</fullName>
    </submittedName>
</protein>
<feature type="region of interest" description="Disordered" evidence="14">
    <location>
        <begin position="791"/>
        <end position="838"/>
    </location>
</feature>
<feature type="region of interest" description="Disordered" evidence="14">
    <location>
        <begin position="198"/>
        <end position="220"/>
    </location>
</feature>
<dbReference type="SUPFAM" id="SSF56519">
    <property type="entry name" value="Penicillin binding protein dimerisation domain"/>
    <property type="match status" value="1"/>
</dbReference>
<sequence length="838" mass="90476">MTNIPETGRTPRVQIRLVIIQILVFSLLGTLGGRLWYLQIREGDAYAKEASGNHVQQVVQPAVRGSILDARGVPIADNETRLVVSASRTELLKMDDDGKAVLTKLAGVLDMKPKEVMDKVRLCDSETPQPCWNGSPYQPIPITDEATAKQALQIRERSEDFPGITAEPQAVRRYASPGGSNTAQVLGYLSPVTDEEITKAQDTDSPYLRSDQVGRSGLERRYDKELRGKAGVTRYEVDNLGRVIGEAESDPAEPGANLVTSIDARVQRIAEYELNEAMKEARKQMDRNTGTNYKADSGAVVVMEAKTGRVVAMASNPDYDPNAWVGGISAKDYAKLTGKKSNYPLLNRAIQGQSAPGSIFKVVPTAAAVNAGYSFNGPYECSSSYSIGGQVFKNFESKGYGAISLGKALEVSCDTVFYRLSHEEWKRDGGIKPKKNANDWFYKTAHQFGLGAETGIDLPNEVTGRIPDRQWKQDYWKANKDAWCKTGKKGGTYAEQIAYENCLEGNRMRAGDSVNYSIGQGDTLVTPIQMATIYGAISNGGTLYDPTVGKAIISADGKSVQEIDPKSHGKLPIDKTTLAKMDDALEGVATRGTAAWRFQGWPQDEIPMHAKTGTAEVYGKQTTSWFATYTKDYSIVMTISQGGTGSGASAPAVRKLYNALYGVSEDGKIDKKKALLPTPQKGLPKIESDGSIDAPKLETYPPKKTEEELAEEEAQTVAAGPEAQPVSFEQGMGAVIAVPGTWAVVTERGEGAVDTDQPAAIVSTRGGNGNRAARRRTGCGRAAKGRGAVSTCGSAAMGVPPVERSRDWGSDQPRRRRSRPTTARLGTQSGALTRRTSV</sequence>
<proteinExistence type="inferred from homology"/>
<dbReference type="PANTHER" id="PTHR30627:SF2">
    <property type="entry name" value="PEPTIDOGLYCAN D,D-TRANSPEPTIDASE MRDA"/>
    <property type="match status" value="1"/>
</dbReference>
<keyword evidence="9" id="KW-0133">Cell shape</keyword>
<keyword evidence="4" id="KW-1003">Cell membrane</keyword>
<evidence type="ECO:0000256" key="15">
    <source>
        <dbReference type="SAM" id="Phobius"/>
    </source>
</evidence>
<accession>A0A919GGY6</accession>
<gene>
    <name evidence="18" type="ORF">GCM10017771_13260</name>
</gene>
<dbReference type="NCBIfam" id="TIGR03423">
    <property type="entry name" value="pbp2_mrdA"/>
    <property type="match status" value="1"/>
</dbReference>
<evidence type="ECO:0000259" key="17">
    <source>
        <dbReference type="Pfam" id="PF03717"/>
    </source>
</evidence>
<reference evidence="18" key="2">
    <citation type="submission" date="2020-09" db="EMBL/GenBank/DDBJ databases">
        <authorList>
            <person name="Sun Q."/>
            <person name="Zhou Y."/>
        </authorList>
    </citation>
    <scope>NUCLEOTIDE SEQUENCE</scope>
    <source>
        <strain evidence="18">CGMCC 4.7403</strain>
    </source>
</reference>
<comment type="caution">
    <text evidence="18">The sequence shown here is derived from an EMBL/GenBank/DDBJ whole genome shotgun (WGS) entry which is preliminary data.</text>
</comment>
<dbReference type="EMBL" id="BNAT01000003">
    <property type="protein sequence ID" value="GHH84304.1"/>
    <property type="molecule type" value="Genomic_DNA"/>
</dbReference>
<feature type="transmembrane region" description="Helical" evidence="15">
    <location>
        <begin position="17"/>
        <end position="37"/>
    </location>
</feature>
<evidence type="ECO:0000256" key="3">
    <source>
        <dbReference type="ARBA" id="ARBA00007171"/>
    </source>
</evidence>
<keyword evidence="11 15" id="KW-1133">Transmembrane helix</keyword>
<dbReference type="InterPro" id="IPR017790">
    <property type="entry name" value="Penicillin-binding_protein_2"/>
</dbReference>
<comment type="similarity">
    <text evidence="3">Belongs to the transpeptidase family.</text>
</comment>
<dbReference type="InterPro" id="IPR012338">
    <property type="entry name" value="Beta-lactam/transpept-like"/>
</dbReference>
<evidence type="ECO:0000256" key="4">
    <source>
        <dbReference type="ARBA" id="ARBA00022475"/>
    </source>
</evidence>
<evidence type="ECO:0000256" key="14">
    <source>
        <dbReference type="SAM" id="MobiDB-lite"/>
    </source>
</evidence>
<dbReference type="Pfam" id="PF00905">
    <property type="entry name" value="Transpeptidase"/>
    <property type="match status" value="1"/>
</dbReference>
<dbReference type="Pfam" id="PF03717">
    <property type="entry name" value="PBP_dimer"/>
    <property type="match status" value="1"/>
</dbReference>
<keyword evidence="10" id="KW-0573">Peptidoglycan synthesis</keyword>
<dbReference type="InterPro" id="IPR050515">
    <property type="entry name" value="Beta-lactam/transpept"/>
</dbReference>
<keyword evidence="19" id="KW-1185">Reference proteome</keyword>
<dbReference type="Gene3D" id="3.90.1310.10">
    <property type="entry name" value="Penicillin-binding protein 2a (Domain 2)"/>
    <property type="match status" value="1"/>
</dbReference>
<keyword evidence="13" id="KW-0961">Cell wall biogenesis/degradation</keyword>
<evidence type="ECO:0000256" key="10">
    <source>
        <dbReference type="ARBA" id="ARBA00022984"/>
    </source>
</evidence>
<comment type="subcellular location">
    <subcellularLocation>
        <location evidence="2">Cell membrane</location>
    </subcellularLocation>
    <subcellularLocation>
        <location evidence="1">Membrane</location>
        <topology evidence="1">Single-pass membrane protein</topology>
    </subcellularLocation>
</comment>
<evidence type="ECO:0000256" key="12">
    <source>
        <dbReference type="ARBA" id="ARBA00023136"/>
    </source>
</evidence>
<keyword evidence="5" id="KW-0997">Cell inner membrane</keyword>
<evidence type="ECO:0000256" key="2">
    <source>
        <dbReference type="ARBA" id="ARBA00004236"/>
    </source>
</evidence>
<dbReference type="GO" id="GO:0008360">
    <property type="term" value="P:regulation of cell shape"/>
    <property type="evidence" value="ECO:0007669"/>
    <property type="project" value="UniProtKB-KW"/>
</dbReference>
<evidence type="ECO:0000256" key="11">
    <source>
        <dbReference type="ARBA" id="ARBA00022989"/>
    </source>
</evidence>
<dbReference type="AlphaFoldDB" id="A0A919GGY6"/>
<feature type="compositionally biased region" description="Basic and acidic residues" evidence="14">
    <location>
        <begin position="803"/>
        <end position="813"/>
    </location>
</feature>
<keyword evidence="7 15" id="KW-0812">Transmembrane</keyword>
<dbReference type="InterPro" id="IPR036138">
    <property type="entry name" value="PBP_dimer_sf"/>
</dbReference>
<dbReference type="GO" id="GO:0006508">
    <property type="term" value="P:proteolysis"/>
    <property type="evidence" value="ECO:0007669"/>
    <property type="project" value="UniProtKB-KW"/>
</dbReference>
<name>A0A919GGY6_9ACTN</name>
<dbReference type="SUPFAM" id="SSF56601">
    <property type="entry name" value="beta-lactamase/transpeptidase-like"/>
    <property type="match status" value="1"/>
</dbReference>
<feature type="region of interest" description="Disordered" evidence="14">
    <location>
        <begin position="676"/>
        <end position="703"/>
    </location>
</feature>
<dbReference type="GO" id="GO:0009252">
    <property type="term" value="P:peptidoglycan biosynthetic process"/>
    <property type="evidence" value="ECO:0007669"/>
    <property type="project" value="UniProtKB-KW"/>
</dbReference>
<dbReference type="GO" id="GO:0005886">
    <property type="term" value="C:plasma membrane"/>
    <property type="evidence" value="ECO:0007669"/>
    <property type="project" value="UniProtKB-SubCell"/>
</dbReference>
<keyword evidence="8" id="KW-0378">Hydrolase</keyword>
<evidence type="ECO:0000256" key="13">
    <source>
        <dbReference type="ARBA" id="ARBA00023316"/>
    </source>
</evidence>
<evidence type="ECO:0000256" key="7">
    <source>
        <dbReference type="ARBA" id="ARBA00022692"/>
    </source>
</evidence>
<organism evidence="18 19">
    <name type="scientific">Streptomyces capitiformicae</name>
    <dbReference type="NCBI Taxonomy" id="2014920"/>
    <lineage>
        <taxon>Bacteria</taxon>
        <taxon>Bacillati</taxon>
        <taxon>Actinomycetota</taxon>
        <taxon>Actinomycetes</taxon>
        <taxon>Kitasatosporales</taxon>
        <taxon>Streptomycetaceae</taxon>
        <taxon>Streptomyces</taxon>
    </lineage>
</organism>
<feature type="compositionally biased region" description="Polar residues" evidence="14">
    <location>
        <begin position="825"/>
        <end position="838"/>
    </location>
</feature>
<feature type="domain" description="Penicillin-binding protein dimerisation" evidence="17">
    <location>
        <begin position="60"/>
        <end position="246"/>
    </location>
</feature>
<reference evidence="18" key="1">
    <citation type="journal article" date="2014" name="Int. J. Syst. Evol. Microbiol.">
        <title>Complete genome sequence of Corynebacterium casei LMG S-19264T (=DSM 44701T), isolated from a smear-ripened cheese.</title>
        <authorList>
            <consortium name="US DOE Joint Genome Institute (JGI-PGF)"/>
            <person name="Walter F."/>
            <person name="Albersmeier A."/>
            <person name="Kalinowski J."/>
            <person name="Ruckert C."/>
        </authorList>
    </citation>
    <scope>NUCLEOTIDE SEQUENCE</scope>
    <source>
        <strain evidence="18">CGMCC 4.7403</strain>
    </source>
</reference>
<dbReference type="RefSeq" id="WP_189781425.1">
    <property type="nucleotide sequence ID" value="NZ_BNAT01000003.1"/>
</dbReference>
<evidence type="ECO:0000256" key="6">
    <source>
        <dbReference type="ARBA" id="ARBA00022670"/>
    </source>
</evidence>
<dbReference type="InterPro" id="IPR001460">
    <property type="entry name" value="PCN-bd_Tpept"/>
</dbReference>
<keyword evidence="12 15" id="KW-0472">Membrane</keyword>
<dbReference type="GO" id="GO:0009002">
    <property type="term" value="F:serine-type D-Ala-D-Ala carboxypeptidase activity"/>
    <property type="evidence" value="ECO:0007669"/>
    <property type="project" value="InterPro"/>
</dbReference>
<feature type="domain" description="Penicillin-binding protein transpeptidase" evidence="16">
    <location>
        <begin position="298"/>
        <end position="657"/>
    </location>
</feature>
<dbReference type="GO" id="GO:0071555">
    <property type="term" value="P:cell wall organization"/>
    <property type="evidence" value="ECO:0007669"/>
    <property type="project" value="UniProtKB-KW"/>
</dbReference>
<evidence type="ECO:0000256" key="1">
    <source>
        <dbReference type="ARBA" id="ARBA00004167"/>
    </source>
</evidence>
<keyword evidence="6" id="KW-0645">Protease</keyword>
<evidence type="ECO:0000313" key="19">
    <source>
        <dbReference type="Proteomes" id="UP000603227"/>
    </source>
</evidence>
<evidence type="ECO:0000313" key="18">
    <source>
        <dbReference type="EMBL" id="GHH84304.1"/>
    </source>
</evidence>
<dbReference type="Gene3D" id="3.40.710.10">
    <property type="entry name" value="DD-peptidase/beta-lactamase superfamily"/>
    <property type="match status" value="1"/>
</dbReference>
<dbReference type="InterPro" id="IPR005311">
    <property type="entry name" value="PBP_dimer"/>
</dbReference>
<evidence type="ECO:0000259" key="16">
    <source>
        <dbReference type="Pfam" id="PF00905"/>
    </source>
</evidence>
<dbReference type="GO" id="GO:0071972">
    <property type="term" value="F:peptidoglycan L,D-transpeptidase activity"/>
    <property type="evidence" value="ECO:0007669"/>
    <property type="project" value="TreeGrafter"/>
</dbReference>
<evidence type="ECO:0000256" key="5">
    <source>
        <dbReference type="ARBA" id="ARBA00022519"/>
    </source>
</evidence>